<dbReference type="EMBL" id="BIFS01000001">
    <property type="protein sequence ID" value="GCE18905.1"/>
    <property type="molecule type" value="Genomic_DNA"/>
</dbReference>
<evidence type="ECO:0000313" key="1">
    <source>
        <dbReference type="EMBL" id="GCE18905.1"/>
    </source>
</evidence>
<dbReference type="RefSeq" id="WP_126550528.1">
    <property type="nucleotide sequence ID" value="NZ_BIFS01000001.1"/>
</dbReference>
<comment type="caution">
    <text evidence="1">The sequence shown here is derived from an EMBL/GenBank/DDBJ whole genome shotgun (WGS) entry which is preliminary data.</text>
</comment>
<sequence>MLEFEILAQGLYRSEDLHISYQPDQHLQLTPELQAEMDQYWQEKLRQAQQQQSLLFDAPLYRFISARQDSEQSLQLTLSQTSYKEYVTTRHKNFATGRARSELGNPLAVCSVVETNDGAILLDKRQG</sequence>
<name>A0A402AIL0_9CHLR</name>
<dbReference type="AlphaFoldDB" id="A0A402AIL0"/>
<keyword evidence="2" id="KW-1185">Reference proteome</keyword>
<gene>
    <name evidence="1" type="ORF">KDK_27050</name>
</gene>
<accession>A0A402AIL0</accession>
<organism evidence="1 2">
    <name type="scientific">Dictyobacter kobayashii</name>
    <dbReference type="NCBI Taxonomy" id="2014872"/>
    <lineage>
        <taxon>Bacteria</taxon>
        <taxon>Bacillati</taxon>
        <taxon>Chloroflexota</taxon>
        <taxon>Ktedonobacteria</taxon>
        <taxon>Ktedonobacterales</taxon>
        <taxon>Dictyobacteraceae</taxon>
        <taxon>Dictyobacter</taxon>
    </lineage>
</organism>
<evidence type="ECO:0000313" key="2">
    <source>
        <dbReference type="Proteomes" id="UP000287188"/>
    </source>
</evidence>
<dbReference type="OrthoDB" id="147423at2"/>
<reference evidence="2" key="1">
    <citation type="submission" date="2018-12" db="EMBL/GenBank/DDBJ databases">
        <title>Tengunoibacter tsumagoiensis gen. nov., sp. nov., Dictyobacter kobayashii sp. nov., D. alpinus sp. nov., and D. joshuensis sp. nov. and description of Dictyobacteraceae fam. nov. within the order Ktedonobacterales isolated from Tengu-no-mugimeshi.</title>
        <authorList>
            <person name="Wang C.M."/>
            <person name="Zheng Y."/>
            <person name="Sakai Y."/>
            <person name="Toyoda A."/>
            <person name="Minakuchi Y."/>
            <person name="Abe K."/>
            <person name="Yokota A."/>
            <person name="Yabe S."/>
        </authorList>
    </citation>
    <scope>NUCLEOTIDE SEQUENCE [LARGE SCALE GENOMIC DNA]</scope>
    <source>
        <strain evidence="2">Uno11</strain>
    </source>
</reference>
<dbReference type="Proteomes" id="UP000287188">
    <property type="component" value="Unassembled WGS sequence"/>
</dbReference>
<proteinExistence type="predicted"/>
<protein>
    <submittedName>
        <fullName evidence="1">Uncharacterized protein</fullName>
    </submittedName>
</protein>